<accession>A0A6B2L5I5</accession>
<keyword evidence="7" id="KW-0812">Transmembrane</keyword>
<dbReference type="SUPFAM" id="SSF47203">
    <property type="entry name" value="Acyl-CoA dehydrogenase C-terminal domain-like"/>
    <property type="match status" value="1"/>
</dbReference>
<dbReference type="GO" id="GO:0050660">
    <property type="term" value="F:flavin adenine dinucleotide binding"/>
    <property type="evidence" value="ECO:0007669"/>
    <property type="project" value="InterPro"/>
</dbReference>
<protein>
    <recommendedName>
        <fullName evidence="11">Acyl-CoA dehydrogenase</fullName>
    </recommendedName>
</protein>
<name>A0A6B2L5I5_9EUKA</name>
<evidence type="ECO:0000259" key="8">
    <source>
        <dbReference type="Pfam" id="PF00441"/>
    </source>
</evidence>
<dbReference type="FunFam" id="2.40.110.10:FF:000002">
    <property type="entry name" value="Acyl-CoA dehydrogenase fadE12"/>
    <property type="match status" value="1"/>
</dbReference>
<dbReference type="InterPro" id="IPR050741">
    <property type="entry name" value="Acyl-CoA_dehydrogenase"/>
</dbReference>
<dbReference type="Gene3D" id="2.40.110.10">
    <property type="entry name" value="Butyryl-CoA Dehydrogenase, subunit A, domain 2"/>
    <property type="match status" value="1"/>
</dbReference>
<dbReference type="InterPro" id="IPR009100">
    <property type="entry name" value="AcylCoA_DH/oxidase_NM_dom_sf"/>
</dbReference>
<evidence type="ECO:0000256" key="5">
    <source>
        <dbReference type="ARBA" id="ARBA00023002"/>
    </source>
</evidence>
<comment type="cofactor">
    <cofactor evidence="1 6">
        <name>FAD</name>
        <dbReference type="ChEBI" id="CHEBI:57692"/>
    </cofactor>
</comment>
<dbReference type="EMBL" id="GIBP01003260">
    <property type="protein sequence ID" value="NDV32229.1"/>
    <property type="molecule type" value="Transcribed_RNA"/>
</dbReference>
<dbReference type="InterPro" id="IPR036250">
    <property type="entry name" value="AcylCo_DH-like_C"/>
</dbReference>
<dbReference type="Pfam" id="PF00441">
    <property type="entry name" value="Acyl-CoA_dh_1"/>
    <property type="match status" value="1"/>
</dbReference>
<dbReference type="SUPFAM" id="SSF56645">
    <property type="entry name" value="Acyl-CoA dehydrogenase NM domain-like"/>
    <property type="match status" value="1"/>
</dbReference>
<reference evidence="10" key="1">
    <citation type="journal article" date="2020" name="J. Eukaryot. Microbiol.">
        <title>De novo Sequencing, Assembly and Annotation of the Transcriptome for the Free-Living Testate Amoeba Arcella intermedia.</title>
        <authorList>
            <person name="Ribeiro G.M."/>
            <person name="Porfirio-Sousa A.L."/>
            <person name="Maurer-Alcala X.X."/>
            <person name="Katz L.A."/>
            <person name="Lahr D.J.G."/>
        </authorList>
    </citation>
    <scope>NUCLEOTIDE SEQUENCE</scope>
</reference>
<dbReference type="Gene3D" id="1.10.540.10">
    <property type="entry name" value="Acyl-CoA dehydrogenase/oxidase, N-terminal domain"/>
    <property type="match status" value="1"/>
</dbReference>
<sequence length="315" mass="34498">MIYWDEISRCGSGGICAAVFLTIGIALPPILAEGSDYLKNKVARDVITGKKIIALALTEPGVGSDLANLETTAVRSGDHYVINGSKKFITSGMKADYFVLAARTGGNGMGGVSLILVEAKTPGIKLTRLPTQGWVPSNTALIVFEDVKVPVENLIGEENNGFRAIMVNFNHERWVGIIMSSRACRMAVEESIKYAQERKTFGKKLIQHQVLRHKLAEMITRVEIIQSQLEYLTYQMKMGISPLEIGANIAFLKVYTTKTMELCAREASQIFGGNSFLRTGRGAGIERFYREVRVSAIGGGSEEVMTDLGLRLSKL</sequence>
<proteinExistence type="inferred from homology"/>
<evidence type="ECO:0000256" key="4">
    <source>
        <dbReference type="ARBA" id="ARBA00022827"/>
    </source>
</evidence>
<comment type="similarity">
    <text evidence="2 6">Belongs to the acyl-CoA dehydrogenase family.</text>
</comment>
<dbReference type="GO" id="GO:0003995">
    <property type="term" value="F:acyl-CoA dehydrogenase activity"/>
    <property type="evidence" value="ECO:0007669"/>
    <property type="project" value="TreeGrafter"/>
</dbReference>
<dbReference type="InterPro" id="IPR046373">
    <property type="entry name" value="Acyl-CoA_Oxase/DH_mid-dom_sf"/>
</dbReference>
<dbReference type="GO" id="GO:0033539">
    <property type="term" value="P:fatty acid beta-oxidation using acyl-CoA dehydrogenase"/>
    <property type="evidence" value="ECO:0007669"/>
    <property type="project" value="TreeGrafter"/>
</dbReference>
<evidence type="ECO:0000256" key="7">
    <source>
        <dbReference type="SAM" id="Phobius"/>
    </source>
</evidence>
<evidence type="ECO:0000259" key="9">
    <source>
        <dbReference type="Pfam" id="PF02770"/>
    </source>
</evidence>
<feature type="transmembrane region" description="Helical" evidence="7">
    <location>
        <begin position="12"/>
        <end position="31"/>
    </location>
</feature>
<evidence type="ECO:0000313" key="10">
    <source>
        <dbReference type="EMBL" id="NDV32229.1"/>
    </source>
</evidence>
<keyword evidence="5 6" id="KW-0560">Oxidoreductase</keyword>
<organism evidence="10">
    <name type="scientific">Arcella intermedia</name>
    <dbReference type="NCBI Taxonomy" id="1963864"/>
    <lineage>
        <taxon>Eukaryota</taxon>
        <taxon>Amoebozoa</taxon>
        <taxon>Tubulinea</taxon>
        <taxon>Elardia</taxon>
        <taxon>Arcellinida</taxon>
        <taxon>Sphaerothecina</taxon>
        <taxon>Arcellidae</taxon>
        <taxon>Arcella</taxon>
    </lineage>
</organism>
<dbReference type="PANTHER" id="PTHR48083:SF28">
    <property type="entry name" value="ACYL-COA DEHYDROGENASE FAMILY PROTEIN (AFU_ORTHOLOGUE AFUA_6G10880)-RELATED"/>
    <property type="match status" value="1"/>
</dbReference>
<dbReference type="PANTHER" id="PTHR48083">
    <property type="entry name" value="MEDIUM-CHAIN SPECIFIC ACYL-COA DEHYDROGENASE, MITOCHONDRIAL-RELATED"/>
    <property type="match status" value="1"/>
</dbReference>
<dbReference type="Gene3D" id="1.20.140.10">
    <property type="entry name" value="Butyryl-CoA Dehydrogenase, subunit A, domain 3"/>
    <property type="match status" value="1"/>
</dbReference>
<evidence type="ECO:0000256" key="6">
    <source>
        <dbReference type="RuleBase" id="RU362125"/>
    </source>
</evidence>
<keyword evidence="3 6" id="KW-0285">Flavoprotein</keyword>
<evidence type="ECO:0000256" key="3">
    <source>
        <dbReference type="ARBA" id="ARBA00022630"/>
    </source>
</evidence>
<keyword evidence="7" id="KW-0472">Membrane</keyword>
<keyword evidence="7" id="KW-1133">Transmembrane helix</keyword>
<evidence type="ECO:0000256" key="1">
    <source>
        <dbReference type="ARBA" id="ARBA00001974"/>
    </source>
</evidence>
<feature type="domain" description="Acyl-CoA dehydrogenase/oxidase C-terminal" evidence="8">
    <location>
        <begin position="159"/>
        <end position="308"/>
    </location>
</feature>
<evidence type="ECO:0008006" key="11">
    <source>
        <dbReference type="Google" id="ProtNLM"/>
    </source>
</evidence>
<dbReference type="InterPro" id="IPR006091">
    <property type="entry name" value="Acyl-CoA_Oxase/DH_mid-dom"/>
</dbReference>
<dbReference type="InterPro" id="IPR037069">
    <property type="entry name" value="AcylCoA_DH/ox_N_sf"/>
</dbReference>
<keyword evidence="4 6" id="KW-0274">FAD</keyword>
<dbReference type="GO" id="GO:0005737">
    <property type="term" value="C:cytoplasm"/>
    <property type="evidence" value="ECO:0007669"/>
    <property type="project" value="TreeGrafter"/>
</dbReference>
<evidence type="ECO:0000256" key="2">
    <source>
        <dbReference type="ARBA" id="ARBA00009347"/>
    </source>
</evidence>
<dbReference type="AlphaFoldDB" id="A0A6B2L5I5"/>
<dbReference type="InterPro" id="IPR009075">
    <property type="entry name" value="AcylCo_DH/oxidase_C"/>
</dbReference>
<dbReference type="Pfam" id="PF02770">
    <property type="entry name" value="Acyl-CoA_dh_M"/>
    <property type="match status" value="1"/>
</dbReference>
<feature type="domain" description="Acyl-CoA oxidase/dehydrogenase middle" evidence="9">
    <location>
        <begin position="54"/>
        <end position="147"/>
    </location>
</feature>